<keyword evidence="5 8" id="KW-0328">Glycosyltransferase</keyword>
<dbReference type="InterPro" id="IPR001296">
    <property type="entry name" value="Glyco_trans_1"/>
</dbReference>
<evidence type="ECO:0000259" key="10">
    <source>
        <dbReference type="Pfam" id="PF08323"/>
    </source>
</evidence>
<organism evidence="11 12">
    <name type="scientific">Sulfurimonas aquatica</name>
    <dbReference type="NCBI Taxonomy" id="2672570"/>
    <lineage>
        <taxon>Bacteria</taxon>
        <taxon>Pseudomonadati</taxon>
        <taxon>Campylobacterota</taxon>
        <taxon>Epsilonproteobacteria</taxon>
        <taxon>Campylobacterales</taxon>
        <taxon>Sulfurimonadaceae</taxon>
        <taxon>Sulfurimonas</taxon>
    </lineage>
</organism>
<dbReference type="EC" id="2.4.1.21" evidence="8"/>
<evidence type="ECO:0000256" key="8">
    <source>
        <dbReference type="HAMAP-Rule" id="MF_00484"/>
    </source>
</evidence>
<dbReference type="NCBIfam" id="TIGR02095">
    <property type="entry name" value="glgA"/>
    <property type="match status" value="1"/>
</dbReference>
<evidence type="ECO:0000256" key="4">
    <source>
        <dbReference type="ARBA" id="ARBA00010281"/>
    </source>
</evidence>
<keyword evidence="7 8" id="KW-0320">Glycogen biosynthesis</keyword>
<evidence type="ECO:0000256" key="1">
    <source>
        <dbReference type="ARBA" id="ARBA00001478"/>
    </source>
</evidence>
<evidence type="ECO:0000256" key="6">
    <source>
        <dbReference type="ARBA" id="ARBA00022679"/>
    </source>
</evidence>
<evidence type="ECO:0000313" key="11">
    <source>
        <dbReference type="EMBL" id="QSZ41938.1"/>
    </source>
</evidence>
<dbReference type="Pfam" id="PF00534">
    <property type="entry name" value="Glycos_transf_1"/>
    <property type="match status" value="1"/>
</dbReference>
<evidence type="ECO:0000256" key="5">
    <source>
        <dbReference type="ARBA" id="ARBA00022676"/>
    </source>
</evidence>
<keyword evidence="12" id="KW-1185">Reference proteome</keyword>
<reference evidence="11" key="2">
    <citation type="submission" date="2021-04" db="EMBL/GenBank/DDBJ databases">
        <title>Isolation and characterization of a novel species of the genus Sulfurimonas.</title>
        <authorList>
            <person name="Fukui M."/>
        </authorList>
    </citation>
    <scope>NUCLEOTIDE SEQUENCE</scope>
    <source>
        <strain evidence="11">H1576</strain>
    </source>
</reference>
<dbReference type="GO" id="GO:0009011">
    <property type="term" value="F:alpha-1,4-glucan glucosyltransferase (ADP-glucose donor) activity"/>
    <property type="evidence" value="ECO:0007669"/>
    <property type="project" value="UniProtKB-UniRule"/>
</dbReference>
<dbReference type="RefSeq" id="WP_207560756.1">
    <property type="nucleotide sequence ID" value="NZ_CP046072.1"/>
</dbReference>
<dbReference type="AlphaFoldDB" id="A0A975B0K7"/>
<dbReference type="EMBL" id="CP046072">
    <property type="protein sequence ID" value="QSZ41938.1"/>
    <property type="molecule type" value="Genomic_DNA"/>
</dbReference>
<feature type="domain" description="Starch synthase catalytic" evidence="10">
    <location>
        <begin position="5"/>
        <end position="246"/>
    </location>
</feature>
<dbReference type="Pfam" id="PF08323">
    <property type="entry name" value="Glyco_transf_5"/>
    <property type="match status" value="1"/>
</dbReference>
<comment type="similarity">
    <text evidence="4 8">Belongs to the glycosyltransferase 1 family. Bacterial/plant glycogen synthase subfamily.</text>
</comment>
<dbReference type="GO" id="GO:0004373">
    <property type="term" value="F:alpha-1,4-glucan glucosyltransferase (UDP-glucose donor) activity"/>
    <property type="evidence" value="ECO:0007669"/>
    <property type="project" value="InterPro"/>
</dbReference>
<dbReference type="HAMAP" id="MF_00484">
    <property type="entry name" value="Glycogen_synth"/>
    <property type="match status" value="1"/>
</dbReference>
<sequence>MNKLNILIAASEVVPFAKSGGLADVVGALPKALRKLGHDVRIVMPRYYIVDKEKYNLKTLDGSLGVPMGSMGEVWAGVFEGVLPGSDIPIYFIEHEEFFGRKGLYDEDGQGYGDNDNRFIFFSKAVMQLAKKLRFKPDVIHANDWHTAAIPILLNTTYSNDSDFEHTGTLLSIHNLQHQGKFYKGAMDVLGVGWEHFNANELEEYDGINLLKGGIVHADAINAVSKKYAEEIRTSEFGWGLEGLINDKAYKLYGILNGVDYEEWSPAVDKLIPANFDIDDLSGKAKCKKTLQKEFKLPVRSDVPVIGLVGRLAEQKGIDLLAGAISNLMELDIQIVLLGAGEKWAEHFFADVALKYPQKFACYIGYQNDLAHKIEAGSDLFLMPSLFEPCGLNQIYSLRYGTLPIVRATGGLDDTIENYESKSKSGTGFKFYDATPEALNGTVKWAVDVWYNDEIGFDQLRRNAMKKRFDWSEAAKGYEELYSHIIKGRLNSAAQ</sequence>
<dbReference type="KEGG" id="saqt:GJV85_07400"/>
<dbReference type="SUPFAM" id="SSF53756">
    <property type="entry name" value="UDP-Glycosyltransferase/glycogen phosphorylase"/>
    <property type="match status" value="1"/>
</dbReference>
<gene>
    <name evidence="8 11" type="primary">glgA</name>
    <name evidence="11" type="ORF">GJV85_07400</name>
</gene>
<comment type="catalytic activity">
    <reaction evidence="1 8">
        <text>[(1-&gt;4)-alpha-D-glucosyl](n) + ADP-alpha-D-glucose = [(1-&gt;4)-alpha-D-glucosyl](n+1) + ADP + H(+)</text>
        <dbReference type="Rhea" id="RHEA:18189"/>
        <dbReference type="Rhea" id="RHEA-COMP:9584"/>
        <dbReference type="Rhea" id="RHEA-COMP:9587"/>
        <dbReference type="ChEBI" id="CHEBI:15378"/>
        <dbReference type="ChEBI" id="CHEBI:15444"/>
        <dbReference type="ChEBI" id="CHEBI:57498"/>
        <dbReference type="ChEBI" id="CHEBI:456216"/>
        <dbReference type="EC" id="2.4.1.21"/>
    </reaction>
</comment>
<feature type="binding site" evidence="8">
    <location>
        <position position="18"/>
    </location>
    <ligand>
        <name>ADP-alpha-D-glucose</name>
        <dbReference type="ChEBI" id="CHEBI:57498"/>
    </ligand>
</feature>
<reference evidence="11" key="1">
    <citation type="submission" date="2019-11" db="EMBL/GenBank/DDBJ databases">
        <authorList>
            <person name="Kojima H."/>
        </authorList>
    </citation>
    <scope>NUCLEOTIDE SEQUENCE</scope>
    <source>
        <strain evidence="11">H1576</strain>
    </source>
</reference>
<comment type="pathway">
    <text evidence="3 8">Glycan biosynthesis; glycogen biosynthesis.</text>
</comment>
<evidence type="ECO:0000256" key="3">
    <source>
        <dbReference type="ARBA" id="ARBA00004964"/>
    </source>
</evidence>
<protein>
    <recommendedName>
        <fullName evidence="8">Glycogen synthase</fullName>
        <ecNumber evidence="8">2.4.1.21</ecNumber>
    </recommendedName>
    <alternativeName>
        <fullName evidence="8">Starch [bacterial glycogen] synthase</fullName>
    </alternativeName>
</protein>
<dbReference type="Gene3D" id="3.40.50.2000">
    <property type="entry name" value="Glycogen Phosphorylase B"/>
    <property type="match status" value="2"/>
</dbReference>
<accession>A0A975B0K7</accession>
<evidence type="ECO:0000313" key="12">
    <source>
        <dbReference type="Proteomes" id="UP000671852"/>
    </source>
</evidence>
<dbReference type="InterPro" id="IPR013534">
    <property type="entry name" value="Starch_synth_cat_dom"/>
</dbReference>
<proteinExistence type="inferred from homology"/>
<dbReference type="CDD" id="cd03791">
    <property type="entry name" value="GT5_Glycogen_synthase_DULL1-like"/>
    <property type="match status" value="1"/>
</dbReference>
<evidence type="ECO:0000256" key="7">
    <source>
        <dbReference type="ARBA" id="ARBA00023056"/>
    </source>
</evidence>
<dbReference type="GO" id="GO:0005829">
    <property type="term" value="C:cytosol"/>
    <property type="evidence" value="ECO:0007669"/>
    <property type="project" value="TreeGrafter"/>
</dbReference>
<comment type="function">
    <text evidence="2 8">Synthesizes alpha-1,4-glucan chains using ADP-glucose.</text>
</comment>
<dbReference type="PANTHER" id="PTHR45825">
    <property type="entry name" value="GRANULE-BOUND STARCH SYNTHASE 1, CHLOROPLASTIC/AMYLOPLASTIC"/>
    <property type="match status" value="1"/>
</dbReference>
<dbReference type="NCBIfam" id="NF001899">
    <property type="entry name" value="PRK00654.1-2"/>
    <property type="match status" value="1"/>
</dbReference>
<evidence type="ECO:0000259" key="9">
    <source>
        <dbReference type="Pfam" id="PF00534"/>
    </source>
</evidence>
<evidence type="ECO:0000256" key="2">
    <source>
        <dbReference type="ARBA" id="ARBA00002764"/>
    </source>
</evidence>
<dbReference type="GO" id="GO:0005978">
    <property type="term" value="P:glycogen biosynthetic process"/>
    <property type="evidence" value="ECO:0007669"/>
    <property type="project" value="UniProtKB-UniRule"/>
</dbReference>
<dbReference type="PANTHER" id="PTHR45825:SF11">
    <property type="entry name" value="ALPHA AMYLASE DOMAIN-CONTAINING PROTEIN"/>
    <property type="match status" value="1"/>
</dbReference>
<name>A0A975B0K7_9BACT</name>
<keyword evidence="6 8" id="KW-0808">Transferase</keyword>
<feature type="domain" description="Glycosyl transferase family 1" evidence="9">
    <location>
        <begin position="294"/>
        <end position="447"/>
    </location>
</feature>
<dbReference type="InterPro" id="IPR011835">
    <property type="entry name" value="GS/SS"/>
</dbReference>
<dbReference type="Proteomes" id="UP000671852">
    <property type="component" value="Chromosome"/>
</dbReference>